<evidence type="ECO:0000313" key="2">
    <source>
        <dbReference type="Proteomes" id="UP000574390"/>
    </source>
</evidence>
<dbReference type="EMBL" id="JABANM010013413">
    <property type="protein sequence ID" value="KAF4734374.1"/>
    <property type="molecule type" value="Genomic_DNA"/>
</dbReference>
<accession>A0A7J6SN52</accession>
<name>A0A7J6SN52_PEROL</name>
<feature type="non-terminal residue" evidence="1">
    <location>
        <position position="142"/>
    </location>
</feature>
<comment type="caution">
    <text evidence="1">The sequence shown here is derived from an EMBL/GenBank/DDBJ whole genome shotgun (WGS) entry which is preliminary data.</text>
</comment>
<dbReference type="AlphaFoldDB" id="A0A7J6SN52"/>
<organism evidence="1 2">
    <name type="scientific">Perkinsus olseni</name>
    <name type="common">Perkinsus atlanticus</name>
    <dbReference type="NCBI Taxonomy" id="32597"/>
    <lineage>
        <taxon>Eukaryota</taxon>
        <taxon>Sar</taxon>
        <taxon>Alveolata</taxon>
        <taxon>Perkinsozoa</taxon>
        <taxon>Perkinsea</taxon>
        <taxon>Perkinsida</taxon>
        <taxon>Perkinsidae</taxon>
        <taxon>Perkinsus</taxon>
    </lineage>
</organism>
<proteinExistence type="predicted"/>
<gene>
    <name evidence="1" type="ORF">FOZ62_030827</name>
</gene>
<reference evidence="1 2" key="1">
    <citation type="submission" date="2020-04" db="EMBL/GenBank/DDBJ databases">
        <title>Perkinsus olseni comparative genomics.</title>
        <authorList>
            <person name="Bogema D.R."/>
        </authorList>
    </citation>
    <scope>NUCLEOTIDE SEQUENCE [LARGE SCALE GENOMIC DNA]</scope>
    <source>
        <strain evidence="1">ATCC PRA-205</strain>
    </source>
</reference>
<sequence length="142" mass="15880">NRPLSPLFAVWSGKRDHALMNAITFGVPGTERAPKIPLSAEGLNLVRCTFRHISLKTREELLKDANVRVKAEQDGWNIGIDENDVENVQMAFAEVLTIAVATNWNEEVKSYIPRRSRRHIALRGMDRMLQVEAASPHLPGAA</sequence>
<evidence type="ECO:0000313" key="1">
    <source>
        <dbReference type="EMBL" id="KAF4734374.1"/>
    </source>
</evidence>
<protein>
    <submittedName>
        <fullName evidence="1">Uncharacterized protein</fullName>
    </submittedName>
</protein>
<dbReference type="Proteomes" id="UP000574390">
    <property type="component" value="Unassembled WGS sequence"/>
</dbReference>